<sequence length="445" mass="50654">MSIKLSKDGRKVSNSKASKNKNVPNFEIHKAKTSCKTKTKPLKKSTKNPVLSHKSSFKDKTHYKKYFINSLRKQVSLKSSLNYFDGSSGQVKPLVTKRKPRQFCSPMSLLRSQYKQLAEGKGSPKKRKKVKSKKAKSSVWLKSPTTKATGADLKLVLKQKHSKRRDTSRRQNRTVNKINPMLKASKGNNNDLILDGENMLDHSDVQTRTVDKHYHNTFVESQNNSIMNSMASNLHDVGTRSRKNPQTSTLSYDDGSIGYQPRNHLSSNCVVSNTCSHNHNQVVKSSKNSGTIKQRKKSRDKMKTDKRLSKIGSTAASPKTKRLTKHKMLAPKLLSMVKSPVLIKKHPRLLKPRPKSSKLDPSKRCLLTNVATVDLTHKADTTSKRTDRKTYRRSLDICLKDFKHRRNRTPKHKKKLLTNTTSHYHQKSSTSISIHKKRKKSSKLK</sequence>
<keyword evidence="3" id="KW-1185">Reference proteome</keyword>
<accession>A0AAD1U6A9</accession>
<protein>
    <submittedName>
        <fullName evidence="2">Uncharacterized protein</fullName>
    </submittedName>
</protein>
<feature type="compositionally biased region" description="Basic residues" evidence="1">
    <location>
        <begin position="406"/>
        <end position="416"/>
    </location>
</feature>
<reference evidence="2" key="1">
    <citation type="submission" date="2023-07" db="EMBL/GenBank/DDBJ databases">
        <authorList>
            <consortium name="AG Swart"/>
            <person name="Singh M."/>
            <person name="Singh A."/>
            <person name="Seah K."/>
            <person name="Emmerich C."/>
        </authorList>
    </citation>
    <scope>NUCLEOTIDE SEQUENCE</scope>
    <source>
        <strain evidence="2">DP1</strain>
    </source>
</reference>
<dbReference type="AlphaFoldDB" id="A0AAD1U6A9"/>
<feature type="region of interest" description="Disordered" evidence="1">
    <location>
        <begin position="116"/>
        <end position="139"/>
    </location>
</feature>
<feature type="region of interest" description="Disordered" evidence="1">
    <location>
        <begin position="237"/>
        <end position="258"/>
    </location>
</feature>
<feature type="compositionally biased region" description="Basic residues" evidence="1">
    <location>
        <begin position="123"/>
        <end position="136"/>
    </location>
</feature>
<feature type="compositionally biased region" description="Basic residues" evidence="1">
    <location>
        <begin position="31"/>
        <end position="46"/>
    </location>
</feature>
<proteinExistence type="predicted"/>
<evidence type="ECO:0000256" key="1">
    <source>
        <dbReference type="SAM" id="MobiDB-lite"/>
    </source>
</evidence>
<feature type="compositionally biased region" description="Polar residues" evidence="1">
    <location>
        <begin position="280"/>
        <end position="292"/>
    </location>
</feature>
<feature type="region of interest" description="Disordered" evidence="1">
    <location>
        <begin position="280"/>
        <end position="323"/>
    </location>
</feature>
<feature type="compositionally biased region" description="Basic and acidic residues" evidence="1">
    <location>
        <begin position="1"/>
        <end position="11"/>
    </location>
</feature>
<dbReference type="Proteomes" id="UP001295684">
    <property type="component" value="Unassembled WGS sequence"/>
</dbReference>
<evidence type="ECO:0000313" key="2">
    <source>
        <dbReference type="EMBL" id="CAI2362703.1"/>
    </source>
</evidence>
<dbReference type="EMBL" id="CAMPGE010003856">
    <property type="protein sequence ID" value="CAI2362703.1"/>
    <property type="molecule type" value="Genomic_DNA"/>
</dbReference>
<feature type="region of interest" description="Disordered" evidence="1">
    <location>
        <begin position="406"/>
        <end position="445"/>
    </location>
</feature>
<name>A0AAD1U6A9_EUPCR</name>
<feature type="compositionally biased region" description="Basic residues" evidence="1">
    <location>
        <begin position="434"/>
        <end position="445"/>
    </location>
</feature>
<comment type="caution">
    <text evidence="2">The sequence shown here is derived from an EMBL/GenBank/DDBJ whole genome shotgun (WGS) entry which is preliminary data.</text>
</comment>
<organism evidence="2 3">
    <name type="scientific">Euplotes crassus</name>
    <dbReference type="NCBI Taxonomy" id="5936"/>
    <lineage>
        <taxon>Eukaryota</taxon>
        <taxon>Sar</taxon>
        <taxon>Alveolata</taxon>
        <taxon>Ciliophora</taxon>
        <taxon>Intramacronucleata</taxon>
        <taxon>Spirotrichea</taxon>
        <taxon>Hypotrichia</taxon>
        <taxon>Euplotida</taxon>
        <taxon>Euplotidae</taxon>
        <taxon>Moneuplotes</taxon>
    </lineage>
</organism>
<feature type="region of interest" description="Disordered" evidence="1">
    <location>
        <begin position="1"/>
        <end position="55"/>
    </location>
</feature>
<gene>
    <name evidence="2" type="ORF">ECRASSUSDP1_LOCUS4029</name>
</gene>
<evidence type="ECO:0000313" key="3">
    <source>
        <dbReference type="Proteomes" id="UP001295684"/>
    </source>
</evidence>